<reference evidence="1 2" key="1">
    <citation type="journal article" date="2021" name="Elife">
        <title>Chloroplast acquisition without the gene transfer in kleptoplastic sea slugs, Plakobranchus ocellatus.</title>
        <authorList>
            <person name="Maeda T."/>
            <person name="Takahashi S."/>
            <person name="Yoshida T."/>
            <person name="Shimamura S."/>
            <person name="Takaki Y."/>
            <person name="Nagai Y."/>
            <person name="Toyoda A."/>
            <person name="Suzuki Y."/>
            <person name="Arimoto A."/>
            <person name="Ishii H."/>
            <person name="Satoh N."/>
            <person name="Nishiyama T."/>
            <person name="Hasebe M."/>
            <person name="Maruyama T."/>
            <person name="Minagawa J."/>
            <person name="Obokata J."/>
            <person name="Shigenobu S."/>
        </authorList>
    </citation>
    <scope>NUCLEOTIDE SEQUENCE [LARGE SCALE GENOMIC DNA]</scope>
</reference>
<dbReference type="EMBL" id="BLXT01004823">
    <property type="protein sequence ID" value="GFO17481.1"/>
    <property type="molecule type" value="Genomic_DNA"/>
</dbReference>
<proteinExistence type="predicted"/>
<organism evidence="1 2">
    <name type="scientific">Plakobranchus ocellatus</name>
    <dbReference type="NCBI Taxonomy" id="259542"/>
    <lineage>
        <taxon>Eukaryota</taxon>
        <taxon>Metazoa</taxon>
        <taxon>Spiralia</taxon>
        <taxon>Lophotrochozoa</taxon>
        <taxon>Mollusca</taxon>
        <taxon>Gastropoda</taxon>
        <taxon>Heterobranchia</taxon>
        <taxon>Euthyneura</taxon>
        <taxon>Panpulmonata</taxon>
        <taxon>Sacoglossa</taxon>
        <taxon>Placobranchoidea</taxon>
        <taxon>Plakobranchidae</taxon>
        <taxon>Plakobranchus</taxon>
    </lineage>
</organism>
<keyword evidence="2" id="KW-1185">Reference proteome</keyword>
<evidence type="ECO:0000313" key="1">
    <source>
        <dbReference type="EMBL" id="GFO17481.1"/>
    </source>
</evidence>
<evidence type="ECO:0000313" key="2">
    <source>
        <dbReference type="Proteomes" id="UP000735302"/>
    </source>
</evidence>
<gene>
    <name evidence="1" type="ORF">PoB_004398600</name>
</gene>
<sequence length="95" mass="10510">MCSLSAVPRDLCIVLSLAELGSNFRPLFSIFWAAKRFLLSDRDGDLKNVGYKPAGGAYFNTEAEPQTWKRISSGLEASLSPNSNGSLMKMDCFWI</sequence>
<protein>
    <submittedName>
        <fullName evidence="1">Uncharacterized protein</fullName>
    </submittedName>
</protein>
<dbReference type="Proteomes" id="UP000735302">
    <property type="component" value="Unassembled WGS sequence"/>
</dbReference>
<name>A0AAV4BAQ1_9GAST</name>
<comment type="caution">
    <text evidence="1">The sequence shown here is derived from an EMBL/GenBank/DDBJ whole genome shotgun (WGS) entry which is preliminary data.</text>
</comment>
<dbReference type="AlphaFoldDB" id="A0AAV4BAQ1"/>
<accession>A0AAV4BAQ1</accession>